<gene>
    <name evidence="2" type="ORF">E4656_13595</name>
</gene>
<reference evidence="2 3" key="1">
    <citation type="submission" date="2019-04" db="EMBL/GenBank/DDBJ databases">
        <title>Natronospirillum operosus gen. nov., sp. nov., a haloalkaliphilic satellite isolated from decaying biomass of laboratory culture of cyanobacterium Geitlerinema sp. and proposal of Natronospirillaceae fam. nov. and Saccharospirillaceae fam. nov.</title>
        <authorList>
            <person name="Kevbrin V."/>
            <person name="Boltyanskaya Y."/>
            <person name="Koziaeva V."/>
            <person name="Grouzdev D.S."/>
            <person name="Park M."/>
            <person name="Cho J."/>
        </authorList>
    </citation>
    <scope>NUCLEOTIDE SEQUENCE [LARGE SCALE GENOMIC DNA]</scope>
    <source>
        <strain evidence="2 3">G-116</strain>
    </source>
</reference>
<dbReference type="InterPro" id="IPR001387">
    <property type="entry name" value="Cro/C1-type_HTH"/>
</dbReference>
<evidence type="ECO:0000313" key="3">
    <source>
        <dbReference type="Proteomes" id="UP000297475"/>
    </source>
</evidence>
<dbReference type="GO" id="GO:0003677">
    <property type="term" value="F:DNA binding"/>
    <property type="evidence" value="ECO:0007669"/>
    <property type="project" value="InterPro"/>
</dbReference>
<organism evidence="2 3">
    <name type="scientific">Natronospirillum operosum</name>
    <dbReference type="NCBI Taxonomy" id="2759953"/>
    <lineage>
        <taxon>Bacteria</taxon>
        <taxon>Pseudomonadati</taxon>
        <taxon>Pseudomonadota</taxon>
        <taxon>Gammaproteobacteria</taxon>
        <taxon>Oceanospirillales</taxon>
        <taxon>Natronospirillaceae</taxon>
        <taxon>Natronospirillum</taxon>
    </lineage>
</organism>
<sequence length="139" mass="15266">MDELIGSRLKSVRKALDYTQKSMAEAVGSKFRSWQQYEGGSRVPGSQVIAGLVEQGINANWVLTGHGPMYLKDLGSAGFDETLMRVVIEAIEEAMEMLDLEITPASKKADLILAIYEMYNETGAQPDAKKVIRLIKTAA</sequence>
<dbReference type="Proteomes" id="UP000297475">
    <property type="component" value="Unassembled WGS sequence"/>
</dbReference>
<dbReference type="Gene3D" id="1.10.260.40">
    <property type="entry name" value="lambda repressor-like DNA-binding domains"/>
    <property type="match status" value="1"/>
</dbReference>
<feature type="domain" description="HTH cro/C1-type" evidence="1">
    <location>
        <begin position="8"/>
        <end position="62"/>
    </location>
</feature>
<dbReference type="SUPFAM" id="SSF47413">
    <property type="entry name" value="lambda repressor-like DNA-binding domains"/>
    <property type="match status" value="1"/>
</dbReference>
<name>A0A4Z0W5Y5_9GAMM</name>
<accession>A0A4Z0W5Y5</accession>
<comment type="caution">
    <text evidence="2">The sequence shown here is derived from an EMBL/GenBank/DDBJ whole genome shotgun (WGS) entry which is preliminary data.</text>
</comment>
<evidence type="ECO:0000259" key="1">
    <source>
        <dbReference type="SMART" id="SM00530"/>
    </source>
</evidence>
<dbReference type="Pfam" id="PF12844">
    <property type="entry name" value="HTH_19"/>
    <property type="match status" value="1"/>
</dbReference>
<dbReference type="OrthoDB" id="9788236at2"/>
<keyword evidence="3" id="KW-1185">Reference proteome</keyword>
<dbReference type="RefSeq" id="WP_135483833.1">
    <property type="nucleotide sequence ID" value="NZ_SRMF01000005.1"/>
</dbReference>
<evidence type="ECO:0000313" key="2">
    <source>
        <dbReference type="EMBL" id="TGG92500.1"/>
    </source>
</evidence>
<dbReference type="EMBL" id="SRMF01000005">
    <property type="protein sequence ID" value="TGG92500.1"/>
    <property type="molecule type" value="Genomic_DNA"/>
</dbReference>
<dbReference type="SMART" id="SM00530">
    <property type="entry name" value="HTH_XRE"/>
    <property type="match status" value="1"/>
</dbReference>
<proteinExistence type="predicted"/>
<protein>
    <submittedName>
        <fullName evidence="2">XRE family transcriptional regulator</fullName>
    </submittedName>
</protein>
<dbReference type="CDD" id="cd00093">
    <property type="entry name" value="HTH_XRE"/>
    <property type="match status" value="1"/>
</dbReference>
<dbReference type="AlphaFoldDB" id="A0A4Z0W5Y5"/>
<dbReference type="InterPro" id="IPR010982">
    <property type="entry name" value="Lambda_DNA-bd_dom_sf"/>
</dbReference>